<protein>
    <submittedName>
        <fullName evidence="1">Uncharacterized protein</fullName>
    </submittedName>
</protein>
<name>A0ACC2CAC3_DIPCM</name>
<proteinExistence type="predicted"/>
<sequence length="337" mass="36727">MSCNGCRVLRKGCSDSCILRQCLKPIEGGDAQGYATAFVAKFFGRAAMMGFINAVPENQRAELFQSLLYEACGRTVNPVHGSLGLLCSDNWHACQAAVQTVLSGGCLCPPSAEAIAQAATNSSLSFPPMPSLWPPHSTDGFSNDLYGSSSWQTHAKARGLGGGFHGQQGAAKATASQSPSDSIFHPLPLKRKRHWDLQSNLNEKLLDCQSLSAGSTDQQEKKIKEGSDVMRSHKQQQQQQLMDPLKNSKNFVCKQEQEIKQQQFSEEDVNNRCLELTLSTTPCFSLHPAKFASAARRPSNPSCISLESEGSVTSLDSTQLSKTRRIDPNKKILDLLH</sequence>
<organism evidence="1 2">
    <name type="scientific">Diphasiastrum complanatum</name>
    <name type="common">Issler's clubmoss</name>
    <name type="synonym">Lycopodium complanatum</name>
    <dbReference type="NCBI Taxonomy" id="34168"/>
    <lineage>
        <taxon>Eukaryota</taxon>
        <taxon>Viridiplantae</taxon>
        <taxon>Streptophyta</taxon>
        <taxon>Embryophyta</taxon>
        <taxon>Tracheophyta</taxon>
        <taxon>Lycopodiopsida</taxon>
        <taxon>Lycopodiales</taxon>
        <taxon>Lycopodiaceae</taxon>
        <taxon>Lycopodioideae</taxon>
        <taxon>Diphasiastrum</taxon>
    </lineage>
</organism>
<evidence type="ECO:0000313" key="2">
    <source>
        <dbReference type="Proteomes" id="UP001162992"/>
    </source>
</evidence>
<keyword evidence="2" id="KW-1185">Reference proteome</keyword>
<evidence type="ECO:0000313" key="1">
    <source>
        <dbReference type="EMBL" id="KAJ7538915.1"/>
    </source>
</evidence>
<dbReference type="Proteomes" id="UP001162992">
    <property type="component" value="Chromosome 11"/>
</dbReference>
<reference evidence="2" key="1">
    <citation type="journal article" date="2024" name="Proc. Natl. Acad. Sci. U.S.A.">
        <title>Extraordinary preservation of gene collinearity over three hundred million years revealed in homosporous lycophytes.</title>
        <authorList>
            <person name="Li C."/>
            <person name="Wickell D."/>
            <person name="Kuo L.Y."/>
            <person name="Chen X."/>
            <person name="Nie B."/>
            <person name="Liao X."/>
            <person name="Peng D."/>
            <person name="Ji J."/>
            <person name="Jenkins J."/>
            <person name="Williams M."/>
            <person name="Shu S."/>
            <person name="Plott C."/>
            <person name="Barry K."/>
            <person name="Rajasekar S."/>
            <person name="Grimwood J."/>
            <person name="Han X."/>
            <person name="Sun S."/>
            <person name="Hou Z."/>
            <person name="He W."/>
            <person name="Dai G."/>
            <person name="Sun C."/>
            <person name="Schmutz J."/>
            <person name="Leebens-Mack J.H."/>
            <person name="Li F.W."/>
            <person name="Wang L."/>
        </authorList>
    </citation>
    <scope>NUCLEOTIDE SEQUENCE [LARGE SCALE GENOMIC DNA]</scope>
    <source>
        <strain evidence="2">cv. PW_Plant_1</strain>
    </source>
</reference>
<accession>A0ACC2CAC3</accession>
<comment type="caution">
    <text evidence="1">The sequence shown here is derived from an EMBL/GenBank/DDBJ whole genome shotgun (WGS) entry which is preliminary data.</text>
</comment>
<gene>
    <name evidence="1" type="ORF">O6H91_11G068300</name>
</gene>
<dbReference type="EMBL" id="CM055102">
    <property type="protein sequence ID" value="KAJ7538915.1"/>
    <property type="molecule type" value="Genomic_DNA"/>
</dbReference>